<proteinExistence type="predicted"/>
<dbReference type="AlphaFoldDB" id="M7N4S3"/>
<dbReference type="EMBL" id="AODQ01000020">
    <property type="protein sequence ID" value="EMR03663.1"/>
    <property type="molecule type" value="Genomic_DNA"/>
</dbReference>
<organism evidence="1 2">
    <name type="scientific">Cesiribacter andamanensis AMV16</name>
    <dbReference type="NCBI Taxonomy" id="1279009"/>
    <lineage>
        <taxon>Bacteria</taxon>
        <taxon>Pseudomonadati</taxon>
        <taxon>Bacteroidota</taxon>
        <taxon>Cytophagia</taxon>
        <taxon>Cytophagales</taxon>
        <taxon>Cesiribacteraceae</taxon>
        <taxon>Cesiribacter</taxon>
    </lineage>
</organism>
<reference evidence="1 2" key="1">
    <citation type="journal article" date="2013" name="Genome Announc.">
        <title>Draft Genome Sequence of Cesiribacter andamanensis Strain AMV16T, Isolated from a Soil Sample from a Mud Volcano in the Andaman Islands, India.</title>
        <authorList>
            <person name="Shivaji S."/>
            <person name="Ara S."/>
            <person name="Begum Z."/>
            <person name="Srinivas T.N."/>
            <person name="Singh A."/>
            <person name="Kumar Pinnaka A."/>
        </authorList>
    </citation>
    <scope>NUCLEOTIDE SEQUENCE [LARGE SCALE GENOMIC DNA]</scope>
    <source>
        <strain evidence="1 2">AMV16</strain>
    </source>
</reference>
<gene>
    <name evidence="1" type="ORF">ADICEAN_01184</name>
</gene>
<dbReference type="OrthoDB" id="1442094at2"/>
<accession>M7N4S3</accession>
<keyword evidence="2" id="KW-1185">Reference proteome</keyword>
<evidence type="ECO:0000313" key="1">
    <source>
        <dbReference type="EMBL" id="EMR03663.1"/>
    </source>
</evidence>
<evidence type="ECO:0000313" key="2">
    <source>
        <dbReference type="Proteomes" id="UP000011910"/>
    </source>
</evidence>
<dbReference type="RefSeq" id="WP_009194584.1">
    <property type="nucleotide sequence ID" value="NZ_AODQ01000020.1"/>
</dbReference>
<name>M7N4S3_9BACT</name>
<sequence>MQTPQLKELYRTLNGCIYQDNCRNLLILEWNGSQSLLKLPCFFSLKKQADALDVVPLLTDSSRAKDVEILTPCGCDRCFVLTIPEILEFKDLISGSRVMMELNSILHERLRRSVPVC</sequence>
<protein>
    <submittedName>
        <fullName evidence="1">Uncharacterized protein</fullName>
    </submittedName>
</protein>
<dbReference type="Proteomes" id="UP000011910">
    <property type="component" value="Unassembled WGS sequence"/>
</dbReference>
<dbReference type="STRING" id="1279009.ADICEAN_01184"/>
<comment type="caution">
    <text evidence="1">The sequence shown here is derived from an EMBL/GenBank/DDBJ whole genome shotgun (WGS) entry which is preliminary data.</text>
</comment>